<dbReference type="EC" id="2.1.1.37" evidence="7"/>
<reference evidence="8" key="1">
    <citation type="journal article" date="2018" name="Environ. Microbiol.">
        <title>Sporulation capability and amylosome conservation among diverse human colonic and rumen isolates of the keystone starch-degrader Ruminococcus bromii.</title>
        <authorList>
            <person name="Mukhopadhya I."/>
            <person name="Morais S."/>
            <person name="Laverde-Gomez J."/>
            <person name="Sheridan P.O."/>
            <person name="Walker A.W."/>
            <person name="Kelly W."/>
            <person name="Klieve A.V."/>
            <person name="Ouwerkerk D."/>
            <person name="Duncan S.H."/>
            <person name="Louis P."/>
            <person name="Koropatkin N."/>
            <person name="Cockburn D."/>
            <person name="Kibler R."/>
            <person name="Cooper P.J."/>
            <person name="Sandoval C."/>
            <person name="Crost E."/>
            <person name="Juge N."/>
            <person name="Bayer E.A."/>
            <person name="Flint H.J."/>
        </authorList>
    </citation>
    <scope>NUCLEOTIDE SEQUENCE [LARGE SCALE GENOMIC DNA]</scope>
    <source>
        <strain evidence="8">ATCC 27255</strain>
    </source>
</reference>
<keyword evidence="1 5" id="KW-0489">Methyltransferase</keyword>
<accession>A0A2N0UIW2</accession>
<evidence type="ECO:0000256" key="6">
    <source>
        <dbReference type="RuleBase" id="RU000416"/>
    </source>
</evidence>
<evidence type="ECO:0000313" key="8">
    <source>
        <dbReference type="EMBL" id="PKD26933.1"/>
    </source>
</evidence>
<dbReference type="InterPro" id="IPR018117">
    <property type="entry name" value="C5_DNA_meth_AS"/>
</dbReference>
<keyword evidence="2 5" id="KW-0808">Transferase</keyword>
<dbReference type="NCBIfam" id="TIGR00675">
    <property type="entry name" value="dcm"/>
    <property type="match status" value="1"/>
</dbReference>
<evidence type="ECO:0000256" key="7">
    <source>
        <dbReference type="RuleBase" id="RU000417"/>
    </source>
</evidence>
<dbReference type="Gene3D" id="3.90.120.10">
    <property type="entry name" value="DNA Methylase, subunit A, domain 2"/>
    <property type="match status" value="1"/>
</dbReference>
<gene>
    <name evidence="8" type="primary">hhaIM</name>
    <name evidence="8" type="ORF">RBATCC27255_01798</name>
</gene>
<evidence type="ECO:0000256" key="4">
    <source>
        <dbReference type="ARBA" id="ARBA00022747"/>
    </source>
</evidence>
<evidence type="ECO:0000313" key="9">
    <source>
        <dbReference type="Proteomes" id="UP000233425"/>
    </source>
</evidence>
<evidence type="ECO:0000256" key="5">
    <source>
        <dbReference type="PROSITE-ProRule" id="PRU01016"/>
    </source>
</evidence>
<dbReference type="InterPro" id="IPR001525">
    <property type="entry name" value="C5_MeTfrase"/>
</dbReference>
<keyword evidence="3 5" id="KW-0949">S-adenosyl-L-methionine</keyword>
<dbReference type="GO" id="GO:0009307">
    <property type="term" value="P:DNA restriction-modification system"/>
    <property type="evidence" value="ECO:0007669"/>
    <property type="project" value="UniProtKB-KW"/>
</dbReference>
<organism evidence="8 9">
    <name type="scientific">Ruminococcus bromii</name>
    <dbReference type="NCBI Taxonomy" id="40518"/>
    <lineage>
        <taxon>Bacteria</taxon>
        <taxon>Bacillati</taxon>
        <taxon>Bacillota</taxon>
        <taxon>Clostridia</taxon>
        <taxon>Eubacteriales</taxon>
        <taxon>Oscillospiraceae</taxon>
        <taxon>Ruminococcus</taxon>
    </lineage>
</organism>
<evidence type="ECO:0000256" key="3">
    <source>
        <dbReference type="ARBA" id="ARBA00022691"/>
    </source>
</evidence>
<feature type="active site" evidence="5">
    <location>
        <position position="72"/>
    </location>
</feature>
<evidence type="ECO:0000256" key="2">
    <source>
        <dbReference type="ARBA" id="ARBA00022679"/>
    </source>
</evidence>
<evidence type="ECO:0000256" key="1">
    <source>
        <dbReference type="ARBA" id="ARBA00022603"/>
    </source>
</evidence>
<dbReference type="GO" id="GO:0003886">
    <property type="term" value="F:DNA (cytosine-5-)-methyltransferase activity"/>
    <property type="evidence" value="ECO:0007669"/>
    <property type="project" value="UniProtKB-EC"/>
</dbReference>
<dbReference type="PROSITE" id="PS51679">
    <property type="entry name" value="SAM_MT_C5"/>
    <property type="match status" value="1"/>
</dbReference>
<dbReference type="InterPro" id="IPR029063">
    <property type="entry name" value="SAM-dependent_MTases_sf"/>
</dbReference>
<dbReference type="InterPro" id="IPR050750">
    <property type="entry name" value="C5-MTase"/>
</dbReference>
<comment type="similarity">
    <text evidence="5 6">Belongs to the class I-like SAM-binding methyltransferase superfamily. C5-methyltransferase family.</text>
</comment>
<dbReference type="PANTHER" id="PTHR46098">
    <property type="entry name" value="TRNA (CYTOSINE(38)-C(5))-METHYLTRANSFERASE"/>
    <property type="match status" value="1"/>
</dbReference>
<dbReference type="Proteomes" id="UP000233425">
    <property type="component" value="Unassembled WGS sequence"/>
</dbReference>
<dbReference type="PANTHER" id="PTHR46098:SF1">
    <property type="entry name" value="TRNA (CYTOSINE(38)-C(5))-METHYLTRANSFERASE"/>
    <property type="match status" value="1"/>
</dbReference>
<name>A0A2N0UIW2_9FIRM</name>
<dbReference type="SUPFAM" id="SSF53335">
    <property type="entry name" value="S-adenosyl-L-methionine-dependent methyltransferases"/>
    <property type="match status" value="1"/>
</dbReference>
<dbReference type="Gene3D" id="3.40.50.150">
    <property type="entry name" value="Vaccinia Virus protein VP39"/>
    <property type="match status" value="1"/>
</dbReference>
<proteinExistence type="inferred from homology"/>
<dbReference type="PROSITE" id="PS00094">
    <property type="entry name" value="C5_MTASE_1"/>
    <property type="match status" value="1"/>
</dbReference>
<protein>
    <recommendedName>
        <fullName evidence="7">Cytosine-specific methyltransferase</fullName>
        <ecNumber evidence="7">2.1.1.37</ecNumber>
    </recommendedName>
</protein>
<keyword evidence="4" id="KW-0680">Restriction system</keyword>
<keyword evidence="9" id="KW-1185">Reference proteome</keyword>
<dbReference type="PRINTS" id="PR00105">
    <property type="entry name" value="C5METTRFRASE"/>
</dbReference>
<dbReference type="CDD" id="cd00315">
    <property type="entry name" value="Cyt_C5_DNA_methylase"/>
    <property type="match status" value="1"/>
</dbReference>
<dbReference type="AlphaFoldDB" id="A0A2N0UIW2"/>
<comment type="caution">
    <text evidence="8">The sequence shown here is derived from an EMBL/GenBank/DDBJ whole genome shotgun (WGS) entry which is preliminary data.</text>
</comment>
<dbReference type="RefSeq" id="WP_101029717.1">
    <property type="nucleotide sequence ID" value="NZ_CABMMZ010000073.1"/>
</dbReference>
<dbReference type="GO" id="GO:0032259">
    <property type="term" value="P:methylation"/>
    <property type="evidence" value="ECO:0007669"/>
    <property type="project" value="UniProtKB-KW"/>
</dbReference>
<dbReference type="Pfam" id="PF00145">
    <property type="entry name" value="DNA_methylase"/>
    <property type="match status" value="1"/>
</dbReference>
<dbReference type="EMBL" id="NNSR01000073">
    <property type="protein sequence ID" value="PKD26933.1"/>
    <property type="molecule type" value="Genomic_DNA"/>
</dbReference>
<sequence length="309" mass="35256">MKVGSLFAGIGGIDLGFQQAGFDILWANEIDRDACKTYKLNFPETKLFEGDLRKLDAAKLENVDIITAGFPCQPFSVCGNQKGFGDDRGNLFFEIMRIADAIEPKIIFLENVANLVEHDKGRTFNVIHNELVSRGYYLRYLVVDACDYGIPQHRTRTYILAFRDVERCESYRFPEMVKLEKRVFDIIDKSVKADDSYYLSENSPKHNKMAKAITDDNQIYRFSDYGIQSGKDGICFTLKANMGTWYDRVPIIKDNYGIRTITPYECLALMGFPEEFKIANIPLKSAYKQIGNSVCVPIIKKTAKQIYSL</sequence>
<comment type="catalytic activity">
    <reaction evidence="7">
        <text>a 2'-deoxycytidine in DNA + S-adenosyl-L-methionine = a 5-methyl-2'-deoxycytidine in DNA + S-adenosyl-L-homocysteine + H(+)</text>
        <dbReference type="Rhea" id="RHEA:13681"/>
        <dbReference type="Rhea" id="RHEA-COMP:11369"/>
        <dbReference type="Rhea" id="RHEA-COMP:11370"/>
        <dbReference type="ChEBI" id="CHEBI:15378"/>
        <dbReference type="ChEBI" id="CHEBI:57856"/>
        <dbReference type="ChEBI" id="CHEBI:59789"/>
        <dbReference type="ChEBI" id="CHEBI:85452"/>
        <dbReference type="ChEBI" id="CHEBI:85454"/>
        <dbReference type="EC" id="2.1.1.37"/>
    </reaction>
</comment>